<reference evidence="2 3" key="1">
    <citation type="journal article" date="2018" name="Nat. Ecol. Evol.">
        <title>Pezizomycetes genomes reveal the molecular basis of ectomycorrhizal truffle lifestyle.</title>
        <authorList>
            <person name="Murat C."/>
            <person name="Payen T."/>
            <person name="Noel B."/>
            <person name="Kuo A."/>
            <person name="Morin E."/>
            <person name="Chen J."/>
            <person name="Kohler A."/>
            <person name="Krizsan K."/>
            <person name="Balestrini R."/>
            <person name="Da Silva C."/>
            <person name="Montanini B."/>
            <person name="Hainaut M."/>
            <person name="Levati E."/>
            <person name="Barry K.W."/>
            <person name="Belfiori B."/>
            <person name="Cichocki N."/>
            <person name="Clum A."/>
            <person name="Dockter R.B."/>
            <person name="Fauchery L."/>
            <person name="Guy J."/>
            <person name="Iotti M."/>
            <person name="Le Tacon F."/>
            <person name="Lindquist E.A."/>
            <person name="Lipzen A."/>
            <person name="Malagnac F."/>
            <person name="Mello A."/>
            <person name="Molinier V."/>
            <person name="Miyauchi S."/>
            <person name="Poulain J."/>
            <person name="Riccioni C."/>
            <person name="Rubini A."/>
            <person name="Sitrit Y."/>
            <person name="Splivallo R."/>
            <person name="Traeger S."/>
            <person name="Wang M."/>
            <person name="Zifcakova L."/>
            <person name="Wipf D."/>
            <person name="Zambonelli A."/>
            <person name="Paolocci F."/>
            <person name="Nowrousian M."/>
            <person name="Ottonello S."/>
            <person name="Baldrian P."/>
            <person name="Spatafora J.W."/>
            <person name="Henrissat B."/>
            <person name="Nagy L.G."/>
            <person name="Aury J.M."/>
            <person name="Wincker P."/>
            <person name="Grigoriev I.V."/>
            <person name="Bonfante P."/>
            <person name="Martin F.M."/>
        </authorList>
    </citation>
    <scope>NUCLEOTIDE SEQUENCE [LARGE SCALE GENOMIC DNA]</scope>
    <source>
        <strain evidence="2 3">RN42</strain>
    </source>
</reference>
<feature type="region of interest" description="Disordered" evidence="1">
    <location>
        <begin position="111"/>
        <end position="130"/>
    </location>
</feature>
<dbReference type="Proteomes" id="UP000275078">
    <property type="component" value="Unassembled WGS sequence"/>
</dbReference>
<sequence>MAPRPPKKETPSGSGPSRRHNAARPLPRAEFEFGSMNPLLRPDIGTVVTTCTSNNALSKDKHSLFKKKKPSEPKPEKPEKPEKEKKDKRSAASQGIDEINAMQAAVEALSNLDSKRGGVNKAEASGCVVC</sequence>
<evidence type="ECO:0000313" key="3">
    <source>
        <dbReference type="Proteomes" id="UP000275078"/>
    </source>
</evidence>
<feature type="compositionally biased region" description="Basic and acidic residues" evidence="1">
    <location>
        <begin position="1"/>
        <end position="10"/>
    </location>
</feature>
<evidence type="ECO:0000256" key="1">
    <source>
        <dbReference type="SAM" id="MobiDB-lite"/>
    </source>
</evidence>
<keyword evidence="3" id="KW-1185">Reference proteome</keyword>
<evidence type="ECO:0000313" key="2">
    <source>
        <dbReference type="EMBL" id="RPA76930.1"/>
    </source>
</evidence>
<dbReference type="EMBL" id="ML119735">
    <property type="protein sequence ID" value="RPA76930.1"/>
    <property type="molecule type" value="Genomic_DNA"/>
</dbReference>
<accession>A0A3N4HYK6</accession>
<name>A0A3N4HYK6_ASCIM</name>
<proteinExistence type="predicted"/>
<feature type="region of interest" description="Disordered" evidence="1">
    <location>
        <begin position="54"/>
        <end position="98"/>
    </location>
</feature>
<gene>
    <name evidence="2" type="ORF">BJ508DRAFT_330703</name>
</gene>
<dbReference type="AlphaFoldDB" id="A0A3N4HYK6"/>
<feature type="compositionally biased region" description="Basic and acidic residues" evidence="1">
    <location>
        <begin position="70"/>
        <end position="90"/>
    </location>
</feature>
<protein>
    <submittedName>
        <fullName evidence="2">Uncharacterized protein</fullName>
    </submittedName>
</protein>
<feature type="region of interest" description="Disordered" evidence="1">
    <location>
        <begin position="1"/>
        <end position="39"/>
    </location>
</feature>
<organism evidence="2 3">
    <name type="scientific">Ascobolus immersus RN42</name>
    <dbReference type="NCBI Taxonomy" id="1160509"/>
    <lineage>
        <taxon>Eukaryota</taxon>
        <taxon>Fungi</taxon>
        <taxon>Dikarya</taxon>
        <taxon>Ascomycota</taxon>
        <taxon>Pezizomycotina</taxon>
        <taxon>Pezizomycetes</taxon>
        <taxon>Pezizales</taxon>
        <taxon>Ascobolaceae</taxon>
        <taxon>Ascobolus</taxon>
    </lineage>
</organism>